<protein>
    <submittedName>
        <fullName evidence="5">Ribosomal protein rpL28</fullName>
    </submittedName>
</protein>
<dbReference type="EMBL" id="AY267644">
    <property type="protein sequence ID" value="AAP79158.1"/>
    <property type="molecule type" value="mRNA"/>
</dbReference>
<keyword evidence="3" id="KW-0687">Ribonucleoprotein</keyword>
<dbReference type="Gene3D" id="2.30.170.40">
    <property type="entry name" value="Ribosomal protein L28/L24"/>
    <property type="match status" value="1"/>
</dbReference>
<dbReference type="GO" id="GO:0003735">
    <property type="term" value="F:structural constituent of ribosome"/>
    <property type="evidence" value="ECO:0007669"/>
    <property type="project" value="InterPro"/>
</dbReference>
<evidence type="ECO:0000256" key="3">
    <source>
        <dbReference type="ARBA" id="ARBA00023274"/>
    </source>
</evidence>
<evidence type="ECO:0000313" key="5">
    <source>
        <dbReference type="EMBL" id="AAP79158.1"/>
    </source>
</evidence>
<dbReference type="SUPFAM" id="SSF143800">
    <property type="entry name" value="L28p-like"/>
    <property type="match status" value="1"/>
</dbReference>
<accession>Q7XYN6</accession>
<comment type="similarity">
    <text evidence="1">Belongs to the bacterial ribosomal protein bL28 family.</text>
</comment>
<dbReference type="GO" id="GO:0005840">
    <property type="term" value="C:ribosome"/>
    <property type="evidence" value="ECO:0007669"/>
    <property type="project" value="UniProtKB-KW"/>
</dbReference>
<dbReference type="InterPro" id="IPR026569">
    <property type="entry name" value="Ribosomal_bL28"/>
</dbReference>
<feature type="signal peptide" evidence="4">
    <location>
        <begin position="1"/>
        <end position="37"/>
    </location>
</feature>
<sequence length="241" mass="27155">MMGRSSSFAMKSSLLLNALLALIALGALVSFRTSTTGGENLEAVMSTISRNVAVNGRRNQIASGRRCGLTGKSGTTAYKYCFSHKRATKRQHPNIQQKYVFWPEGQRMVKIKLSTSALKSIDKKGLQVMAKEAGIDLNKLPFKDMRPERQEYKEKHKMEVPVSKKWVSGYYKKQHRMKNAEKLAASKKTPLEGKYYHGRVLFGRFNEDQMRQINDVPLEDTAEKVYEEGLEVEDTSAPASA</sequence>
<evidence type="ECO:0000256" key="4">
    <source>
        <dbReference type="SAM" id="SignalP"/>
    </source>
</evidence>
<dbReference type="InterPro" id="IPR034704">
    <property type="entry name" value="Ribosomal_bL28/bL31-like_sf"/>
</dbReference>
<name>Q7XYN6_BIGNA</name>
<dbReference type="HOGENOM" id="CLU_1153473_0_0_1"/>
<dbReference type="GO" id="GO:1990904">
    <property type="term" value="C:ribonucleoprotein complex"/>
    <property type="evidence" value="ECO:0007669"/>
    <property type="project" value="UniProtKB-KW"/>
</dbReference>
<feature type="chain" id="PRO_5030176076" evidence="4">
    <location>
        <begin position="38"/>
        <end position="241"/>
    </location>
</feature>
<dbReference type="Pfam" id="PF00830">
    <property type="entry name" value="Ribosomal_L28"/>
    <property type="match status" value="1"/>
</dbReference>
<evidence type="ECO:0000256" key="1">
    <source>
        <dbReference type="ARBA" id="ARBA00008760"/>
    </source>
</evidence>
<keyword evidence="2 5" id="KW-0689">Ribosomal protein</keyword>
<dbReference type="InterPro" id="IPR037147">
    <property type="entry name" value="Ribosomal_bL28_sf"/>
</dbReference>
<proteinExistence type="evidence at transcript level"/>
<keyword evidence="4" id="KW-0732">Signal</keyword>
<dbReference type="PANTHER" id="PTHR13528">
    <property type="entry name" value="39S RIBOSOMAL PROTEIN L28, MITOCHONDRIAL"/>
    <property type="match status" value="1"/>
</dbReference>
<dbReference type="PANTHER" id="PTHR13528:SF2">
    <property type="entry name" value="LARGE RIBOSOMAL SUBUNIT PROTEIN BL28M"/>
    <property type="match status" value="1"/>
</dbReference>
<dbReference type="AlphaFoldDB" id="Q7XYN6"/>
<organism evidence="5">
    <name type="scientific">Bigelowiella natans</name>
    <name type="common">Pedinomonas minutissima</name>
    <name type="synonym">Chlorarachnion sp. (strain CCMP621)</name>
    <dbReference type="NCBI Taxonomy" id="227086"/>
    <lineage>
        <taxon>Eukaryota</taxon>
        <taxon>Sar</taxon>
        <taxon>Rhizaria</taxon>
        <taxon>Cercozoa</taxon>
        <taxon>Chlorarachniophyceae</taxon>
        <taxon>Bigelowiella</taxon>
    </lineage>
</organism>
<reference evidence="5" key="1">
    <citation type="journal article" date="2003" name="Proc. Natl. Acad. Sci. U.S.A.">
        <title>Lateral gene transfer and the evolution of plastid-targeted proteins in the secondary plastid-containing alga Bigelowiella natans.</title>
        <authorList>
            <person name="Archibald J.M."/>
            <person name="Rogers M.B."/>
            <person name="Toop M."/>
            <person name="Ishida K."/>
            <person name="Keeling P.J."/>
        </authorList>
    </citation>
    <scope>NUCLEOTIDE SEQUENCE</scope>
    <source>
        <strain evidence="5">CCMP 621</strain>
    </source>
</reference>
<evidence type="ECO:0000256" key="2">
    <source>
        <dbReference type="ARBA" id="ARBA00022980"/>
    </source>
</evidence>